<dbReference type="InterPro" id="IPR000157">
    <property type="entry name" value="TIR_dom"/>
</dbReference>
<evidence type="ECO:0000259" key="1">
    <source>
        <dbReference type="PROSITE" id="PS50104"/>
    </source>
</evidence>
<dbReference type="PANTHER" id="PTHR22662">
    <property type="entry name" value="TIRAP"/>
    <property type="match status" value="1"/>
</dbReference>
<gene>
    <name evidence="2" type="ORF">AALO_G00198670</name>
</gene>
<dbReference type="GO" id="GO:0005886">
    <property type="term" value="C:plasma membrane"/>
    <property type="evidence" value="ECO:0007669"/>
    <property type="project" value="TreeGrafter"/>
</dbReference>
<dbReference type="GO" id="GO:0032760">
    <property type="term" value="P:positive regulation of tumor necrosis factor production"/>
    <property type="evidence" value="ECO:0007669"/>
    <property type="project" value="TreeGrafter"/>
</dbReference>
<accession>A0AAV6G6D9</accession>
<dbReference type="PROSITE" id="PS50104">
    <property type="entry name" value="TIR"/>
    <property type="match status" value="1"/>
</dbReference>
<dbReference type="GO" id="GO:0043123">
    <property type="term" value="P:positive regulation of canonical NF-kappaB signal transduction"/>
    <property type="evidence" value="ECO:0007669"/>
    <property type="project" value="TreeGrafter"/>
</dbReference>
<dbReference type="Pfam" id="PF13676">
    <property type="entry name" value="TIR_2"/>
    <property type="match status" value="1"/>
</dbReference>
<name>A0AAV6G6D9_9TELE</name>
<dbReference type="EMBL" id="JADWDJ010000015">
    <property type="protein sequence ID" value="KAG5269136.1"/>
    <property type="molecule type" value="Genomic_DNA"/>
</dbReference>
<feature type="non-terminal residue" evidence="2">
    <location>
        <position position="217"/>
    </location>
</feature>
<evidence type="ECO:0000313" key="2">
    <source>
        <dbReference type="EMBL" id="KAG5269136.1"/>
    </source>
</evidence>
<dbReference type="GO" id="GO:0035662">
    <property type="term" value="F:Toll-like receptor 4 binding"/>
    <property type="evidence" value="ECO:0007669"/>
    <property type="project" value="TreeGrafter"/>
</dbReference>
<dbReference type="SUPFAM" id="SSF52200">
    <property type="entry name" value="Toll/Interleukin receptor TIR domain"/>
    <property type="match status" value="1"/>
</dbReference>
<dbReference type="GO" id="GO:2000343">
    <property type="term" value="P:positive regulation of chemokine (C-X-C motif) ligand 2 production"/>
    <property type="evidence" value="ECO:0007669"/>
    <property type="project" value="TreeGrafter"/>
</dbReference>
<dbReference type="PANTHER" id="PTHR22662:SF0">
    <property type="entry name" value="TOLL_INTERLEUKIN-1 RECEPTOR DOMAIN-CONTAINING ADAPTER PROTEIN"/>
    <property type="match status" value="1"/>
</dbReference>
<keyword evidence="3" id="KW-1185">Reference proteome</keyword>
<dbReference type="InterPro" id="IPR017279">
    <property type="entry name" value="Tol-interleuk_rcpt_adapt_Tirap"/>
</dbReference>
<organism evidence="2 3">
    <name type="scientific">Alosa alosa</name>
    <name type="common">allis shad</name>
    <dbReference type="NCBI Taxonomy" id="278164"/>
    <lineage>
        <taxon>Eukaryota</taxon>
        <taxon>Metazoa</taxon>
        <taxon>Chordata</taxon>
        <taxon>Craniata</taxon>
        <taxon>Vertebrata</taxon>
        <taxon>Euteleostomi</taxon>
        <taxon>Actinopterygii</taxon>
        <taxon>Neopterygii</taxon>
        <taxon>Teleostei</taxon>
        <taxon>Clupei</taxon>
        <taxon>Clupeiformes</taxon>
        <taxon>Clupeoidei</taxon>
        <taxon>Clupeidae</taxon>
        <taxon>Alosa</taxon>
    </lineage>
</organism>
<dbReference type="Proteomes" id="UP000823561">
    <property type="component" value="Chromosome 15"/>
</dbReference>
<dbReference type="GO" id="GO:0034142">
    <property type="term" value="P:toll-like receptor 4 signaling pathway"/>
    <property type="evidence" value="ECO:0007669"/>
    <property type="project" value="TreeGrafter"/>
</dbReference>
<protein>
    <recommendedName>
        <fullName evidence="1">TIR domain-containing protein</fullName>
    </recommendedName>
</protein>
<dbReference type="Gene3D" id="3.40.50.10140">
    <property type="entry name" value="Toll/interleukin-1 receptor homology (TIR) domain"/>
    <property type="match status" value="1"/>
</dbReference>
<proteinExistence type="predicted"/>
<reference evidence="2" key="1">
    <citation type="submission" date="2020-10" db="EMBL/GenBank/DDBJ databases">
        <title>Chromosome-scale genome assembly of the Allis shad, Alosa alosa.</title>
        <authorList>
            <person name="Margot Z."/>
            <person name="Christophe K."/>
            <person name="Cabau C."/>
            <person name="Louis A."/>
            <person name="Berthelot C."/>
            <person name="Parey E."/>
            <person name="Roest Crollius H."/>
            <person name="Montfort J."/>
            <person name="Robinson-Rechavi M."/>
            <person name="Bucao C."/>
            <person name="Bouchez O."/>
            <person name="Gislard M."/>
            <person name="Lluch J."/>
            <person name="Milhes M."/>
            <person name="Lampietro C."/>
            <person name="Lopez Roques C."/>
            <person name="Donnadieu C."/>
            <person name="Braasch I."/>
            <person name="Desvignes T."/>
            <person name="Postlethwait J."/>
            <person name="Bobe J."/>
            <person name="Guiguen Y."/>
        </authorList>
    </citation>
    <scope>NUCLEOTIDE SEQUENCE</scope>
    <source>
        <strain evidence="2">M-15738</strain>
        <tissue evidence="2">Blood</tissue>
    </source>
</reference>
<dbReference type="GO" id="GO:0005737">
    <property type="term" value="C:cytoplasm"/>
    <property type="evidence" value="ECO:0007669"/>
    <property type="project" value="TreeGrafter"/>
</dbReference>
<dbReference type="GO" id="GO:0035663">
    <property type="term" value="F:Toll-like receptor 2 binding"/>
    <property type="evidence" value="ECO:0007669"/>
    <property type="project" value="TreeGrafter"/>
</dbReference>
<evidence type="ECO:0000313" key="3">
    <source>
        <dbReference type="Proteomes" id="UP000823561"/>
    </source>
</evidence>
<sequence>MQVIPPMGPRPSHASQEQSLPPALTSAFRWSLEYDLCVCHSDNDGSEAERLVSYLEDTVRGLRCFLPMRDCPLGSPIPTELCRAVQNSHCWVFLMTSYFLQSEWCIYQMHQALSEAPMSNRIIPTVLHLPYSSCPKELRFYYIIDLSQKASGNRGYELVYKAVLHYLEGGVEKVNSSTTSTAAISDTEKDFSSLKETDANVLYNSTIGQQKSPQSRN</sequence>
<dbReference type="AlphaFoldDB" id="A0AAV6G6D9"/>
<feature type="domain" description="TIR" evidence="1">
    <location>
        <begin position="32"/>
        <end position="167"/>
    </location>
</feature>
<dbReference type="InterPro" id="IPR035897">
    <property type="entry name" value="Toll_tir_struct_dom_sf"/>
</dbReference>
<comment type="caution">
    <text evidence="2">The sequence shown here is derived from an EMBL/GenBank/DDBJ whole genome shotgun (WGS) entry which is preliminary data.</text>
</comment>